<dbReference type="PANTHER" id="PTHR32322:SF2">
    <property type="entry name" value="EAMA DOMAIN-CONTAINING PROTEIN"/>
    <property type="match status" value="1"/>
</dbReference>
<evidence type="ECO:0000256" key="2">
    <source>
        <dbReference type="ARBA" id="ARBA00007362"/>
    </source>
</evidence>
<dbReference type="GO" id="GO:0016020">
    <property type="term" value="C:membrane"/>
    <property type="evidence" value="ECO:0007669"/>
    <property type="project" value="UniProtKB-SubCell"/>
</dbReference>
<name>A0A7X5RJT2_9ALTE</name>
<dbReference type="EMBL" id="JAAAWN010000001">
    <property type="protein sequence ID" value="NDV89700.1"/>
    <property type="molecule type" value="Genomic_DNA"/>
</dbReference>
<keyword evidence="3 6" id="KW-0812">Transmembrane</keyword>
<dbReference type="InterPro" id="IPR000620">
    <property type="entry name" value="EamA_dom"/>
</dbReference>
<feature type="transmembrane region" description="Helical" evidence="6">
    <location>
        <begin position="216"/>
        <end position="238"/>
    </location>
</feature>
<organism evidence="8 9">
    <name type="scientific">Alteromonas profundi</name>
    <dbReference type="NCBI Taxonomy" id="2696062"/>
    <lineage>
        <taxon>Bacteria</taxon>
        <taxon>Pseudomonadati</taxon>
        <taxon>Pseudomonadota</taxon>
        <taxon>Gammaproteobacteria</taxon>
        <taxon>Alteromonadales</taxon>
        <taxon>Alteromonadaceae</taxon>
        <taxon>Alteromonas/Salinimonas group</taxon>
        <taxon>Alteromonas</taxon>
    </lineage>
</organism>
<dbReference type="AlphaFoldDB" id="A0A7X5RJT2"/>
<evidence type="ECO:0000256" key="4">
    <source>
        <dbReference type="ARBA" id="ARBA00022989"/>
    </source>
</evidence>
<dbReference type="PANTHER" id="PTHR32322">
    <property type="entry name" value="INNER MEMBRANE TRANSPORTER"/>
    <property type="match status" value="1"/>
</dbReference>
<protein>
    <submittedName>
        <fullName evidence="8">EamA family transporter</fullName>
    </submittedName>
</protein>
<feature type="domain" description="EamA" evidence="7">
    <location>
        <begin position="152"/>
        <end position="286"/>
    </location>
</feature>
<reference evidence="8 9" key="1">
    <citation type="submission" date="2020-01" db="EMBL/GenBank/DDBJ databases">
        <authorList>
            <person name="Chen J."/>
            <person name="Zhu S."/>
            <person name="Yang J."/>
        </authorList>
    </citation>
    <scope>NUCLEOTIDE SEQUENCE [LARGE SCALE GENOMIC DNA]</scope>
    <source>
        <strain evidence="8 9">345S023</strain>
    </source>
</reference>
<dbReference type="Proteomes" id="UP000470213">
    <property type="component" value="Unassembled WGS sequence"/>
</dbReference>
<sequence length="304" mass="32718">MQKYITLAAFISLGVIWGSNFIFMKWAAEWINATQITLLRVAFGFIPLLLVALFTRSLRKSHFAYWYHFVAMSVLATTLYYFAFAKGTALLPSSVAGMLSGSIPLFTFLAALIFLTGEPVNKNSVCGILLGFSGVVLIAEPWNTGAEQVNLTGVLYMTAGALSVGISFVYARKYVKPLNLNPIALATYQTGLSLLMLPLGTDLYDIGAVFQDTKAFIGLAVGLGVFGTGIAYIIYYFLVNRMGAIAASGVTYIPPVVALLIGALFVGESVSVIDILAMSLILIGVWRVQIARKNAFSKASSPDS</sequence>
<feature type="transmembrane region" description="Helical" evidence="6">
    <location>
        <begin position="154"/>
        <end position="171"/>
    </location>
</feature>
<dbReference type="InterPro" id="IPR050638">
    <property type="entry name" value="AA-Vitamin_Transporters"/>
</dbReference>
<gene>
    <name evidence="8" type="ORF">GTH32_00620</name>
</gene>
<feature type="transmembrane region" description="Helical" evidence="6">
    <location>
        <begin position="65"/>
        <end position="83"/>
    </location>
</feature>
<comment type="similarity">
    <text evidence="2">Belongs to the EamA transporter family.</text>
</comment>
<feature type="transmembrane region" description="Helical" evidence="6">
    <location>
        <begin position="183"/>
        <end position="204"/>
    </location>
</feature>
<feature type="domain" description="EamA" evidence="7">
    <location>
        <begin position="9"/>
        <end position="138"/>
    </location>
</feature>
<keyword evidence="5 6" id="KW-0472">Membrane</keyword>
<feature type="transmembrane region" description="Helical" evidence="6">
    <location>
        <begin position="245"/>
        <end position="266"/>
    </location>
</feature>
<feature type="transmembrane region" description="Helical" evidence="6">
    <location>
        <begin position="7"/>
        <end position="27"/>
    </location>
</feature>
<feature type="transmembrane region" description="Helical" evidence="6">
    <location>
        <begin position="124"/>
        <end position="142"/>
    </location>
</feature>
<evidence type="ECO:0000259" key="7">
    <source>
        <dbReference type="Pfam" id="PF00892"/>
    </source>
</evidence>
<evidence type="ECO:0000313" key="8">
    <source>
        <dbReference type="EMBL" id="NDV89700.1"/>
    </source>
</evidence>
<keyword evidence="9" id="KW-1185">Reference proteome</keyword>
<comment type="subcellular location">
    <subcellularLocation>
        <location evidence="1">Membrane</location>
        <topology evidence="1">Multi-pass membrane protein</topology>
    </subcellularLocation>
</comment>
<feature type="transmembrane region" description="Helical" evidence="6">
    <location>
        <begin position="272"/>
        <end position="290"/>
    </location>
</feature>
<keyword evidence="4 6" id="KW-1133">Transmembrane helix</keyword>
<evidence type="ECO:0000313" key="9">
    <source>
        <dbReference type="Proteomes" id="UP000470213"/>
    </source>
</evidence>
<comment type="caution">
    <text evidence="8">The sequence shown here is derived from an EMBL/GenBank/DDBJ whole genome shotgun (WGS) entry which is preliminary data.</text>
</comment>
<dbReference type="RefSeq" id="WP_163083297.1">
    <property type="nucleotide sequence ID" value="NZ_JAAAWN010000001.1"/>
</dbReference>
<feature type="transmembrane region" description="Helical" evidence="6">
    <location>
        <begin position="95"/>
        <end position="117"/>
    </location>
</feature>
<evidence type="ECO:0000256" key="6">
    <source>
        <dbReference type="SAM" id="Phobius"/>
    </source>
</evidence>
<evidence type="ECO:0000256" key="1">
    <source>
        <dbReference type="ARBA" id="ARBA00004141"/>
    </source>
</evidence>
<dbReference type="Pfam" id="PF00892">
    <property type="entry name" value="EamA"/>
    <property type="match status" value="2"/>
</dbReference>
<accession>A0A7X5RJT2</accession>
<proteinExistence type="inferred from homology"/>
<evidence type="ECO:0000256" key="5">
    <source>
        <dbReference type="ARBA" id="ARBA00023136"/>
    </source>
</evidence>
<dbReference type="InterPro" id="IPR037185">
    <property type="entry name" value="EmrE-like"/>
</dbReference>
<evidence type="ECO:0000256" key="3">
    <source>
        <dbReference type="ARBA" id="ARBA00022692"/>
    </source>
</evidence>
<feature type="transmembrane region" description="Helical" evidence="6">
    <location>
        <begin position="33"/>
        <end position="53"/>
    </location>
</feature>
<dbReference type="SUPFAM" id="SSF103481">
    <property type="entry name" value="Multidrug resistance efflux transporter EmrE"/>
    <property type="match status" value="2"/>
</dbReference>